<reference evidence="3 4" key="1">
    <citation type="journal article" date="2013" name="ISME J.">
        <title>By their genes ye shall know them: genomic signatures of predatory bacteria.</title>
        <authorList>
            <person name="Pasternak Z."/>
            <person name="Pietrokovski S."/>
            <person name="Rotem O."/>
            <person name="Gophna U."/>
            <person name="Lurie-Weinberger M.N."/>
            <person name="Jurkevitch E."/>
        </authorList>
    </citation>
    <scope>NUCLEOTIDE SEQUENCE [LARGE SCALE GENOMIC DNA]</scope>
    <source>
        <strain evidence="3 4">JSS</strain>
    </source>
</reference>
<feature type="domain" description="PHA accumulation regulator DNA-binding N-terminal" evidence="2">
    <location>
        <begin position="17"/>
        <end position="76"/>
    </location>
</feature>
<dbReference type="AlphaFoldDB" id="M4VNF1"/>
<protein>
    <submittedName>
        <fullName evidence="3">Putative regulator for granula-associated protein</fullName>
    </submittedName>
</protein>
<dbReference type="Proteomes" id="UP000012040">
    <property type="component" value="Chromosome"/>
</dbReference>
<organism evidence="3 4">
    <name type="scientific">Pseudobdellovibrio exovorus JSS</name>
    <dbReference type="NCBI Taxonomy" id="1184267"/>
    <lineage>
        <taxon>Bacteria</taxon>
        <taxon>Pseudomonadati</taxon>
        <taxon>Bdellovibrionota</taxon>
        <taxon>Bdellovibrionia</taxon>
        <taxon>Bdellovibrionales</taxon>
        <taxon>Pseudobdellovibrionaceae</taxon>
        <taxon>Pseudobdellovibrio</taxon>
    </lineage>
</organism>
<keyword evidence="4" id="KW-1185">Reference proteome</keyword>
<gene>
    <name evidence="3" type="ORF">A11Q_404</name>
</gene>
<feature type="compositionally biased region" description="Polar residues" evidence="1">
    <location>
        <begin position="174"/>
        <end position="183"/>
    </location>
</feature>
<dbReference type="Pfam" id="PF07879">
    <property type="entry name" value="PHB_acc_N"/>
    <property type="match status" value="1"/>
</dbReference>
<proteinExistence type="predicted"/>
<dbReference type="KEGG" id="bex:A11Q_404"/>
<accession>M4VNF1</accession>
<evidence type="ECO:0000259" key="2">
    <source>
        <dbReference type="Pfam" id="PF07879"/>
    </source>
</evidence>
<evidence type="ECO:0000313" key="3">
    <source>
        <dbReference type="EMBL" id="AGH94624.1"/>
    </source>
</evidence>
<dbReference type="eggNOG" id="COG5394">
    <property type="taxonomic scope" value="Bacteria"/>
</dbReference>
<evidence type="ECO:0000313" key="4">
    <source>
        <dbReference type="Proteomes" id="UP000012040"/>
    </source>
</evidence>
<name>M4VNF1_9BACT</name>
<dbReference type="HOGENOM" id="CLU_1472468_0_0_7"/>
<sequence length="183" mass="20307">MNQMENLSVKPSAKVKIIKRYQNRKLYDTQQSCYVTLDDIAKMIRSNEEVMVIDNKSKNDITAATLTQIIFESEKKASQYAPLFTLREIIQNGNGSISSYLAKLGAFPIDYMTKQATVSVNIDRVSTDDLKQTADNRVATAARLNTDSTSKAVAEKATVLPGLNQEDETPNLPLPSNNQGFNP</sequence>
<dbReference type="InterPro" id="IPR012909">
    <property type="entry name" value="PHA_DNA-bd_N"/>
</dbReference>
<dbReference type="RefSeq" id="WP_015469114.1">
    <property type="nucleotide sequence ID" value="NC_020813.1"/>
</dbReference>
<feature type="region of interest" description="Disordered" evidence="1">
    <location>
        <begin position="157"/>
        <end position="183"/>
    </location>
</feature>
<evidence type="ECO:0000256" key="1">
    <source>
        <dbReference type="SAM" id="MobiDB-lite"/>
    </source>
</evidence>
<dbReference type="EMBL" id="CP003537">
    <property type="protein sequence ID" value="AGH94624.1"/>
    <property type="molecule type" value="Genomic_DNA"/>
</dbReference>
<dbReference type="STRING" id="1184267.A11Q_404"/>
<dbReference type="PATRIC" id="fig|1184267.3.peg.408"/>